<gene>
    <name evidence="2" type="ORF">COV41_02005</name>
</gene>
<name>A0A2H0PVZ1_9BACT</name>
<evidence type="ECO:0000313" key="3">
    <source>
        <dbReference type="Proteomes" id="UP000236846"/>
    </source>
</evidence>
<dbReference type="EMBL" id="PCXE01000034">
    <property type="protein sequence ID" value="PIR26200.1"/>
    <property type="molecule type" value="Genomic_DNA"/>
</dbReference>
<comment type="caution">
    <text evidence="2">The sequence shown here is derived from an EMBL/GenBank/DDBJ whole genome shotgun (WGS) entry which is preliminary data.</text>
</comment>
<proteinExistence type="predicted"/>
<dbReference type="GO" id="GO:0032784">
    <property type="term" value="P:regulation of DNA-templated transcription elongation"/>
    <property type="evidence" value="ECO:0007669"/>
    <property type="project" value="InterPro"/>
</dbReference>
<dbReference type="GO" id="GO:0003677">
    <property type="term" value="F:DNA binding"/>
    <property type="evidence" value="ECO:0007669"/>
    <property type="project" value="InterPro"/>
</dbReference>
<dbReference type="Gene3D" id="3.10.50.30">
    <property type="entry name" value="Transcription elongation factor, GreA/GreB, C-terminal domain"/>
    <property type="match status" value="1"/>
</dbReference>
<protein>
    <recommendedName>
        <fullName evidence="1">Transcription elongation factor GreA/GreB C-terminal domain-containing protein</fullName>
    </recommendedName>
</protein>
<dbReference type="SUPFAM" id="SSF54534">
    <property type="entry name" value="FKBP-like"/>
    <property type="match status" value="1"/>
</dbReference>
<dbReference type="Pfam" id="PF01272">
    <property type="entry name" value="GreA_GreB"/>
    <property type="match status" value="1"/>
</dbReference>
<sequence>MNQTLAHNIQNNSIAIGDWAQVKMPDGSIREFTLASPQEINPSQGKISNESPIGKALWGHVAGDICQYRVGPNSRELLILQVKKA</sequence>
<organism evidence="2 3">
    <name type="scientific">Candidatus Brennerbacteria bacterium CG11_big_fil_rev_8_21_14_0_20_43_10</name>
    <dbReference type="NCBI Taxonomy" id="1974523"/>
    <lineage>
        <taxon>Bacteria</taxon>
        <taxon>Candidatus Brenneribacteriota</taxon>
    </lineage>
</organism>
<dbReference type="InterPro" id="IPR001437">
    <property type="entry name" value="Tscrpt_elong_fac_GreA/B_C"/>
</dbReference>
<accession>A0A2H0PVZ1</accession>
<dbReference type="AlphaFoldDB" id="A0A2H0PVZ1"/>
<reference evidence="2 3" key="1">
    <citation type="submission" date="2017-09" db="EMBL/GenBank/DDBJ databases">
        <title>Depth-based differentiation of microbial function through sediment-hosted aquifers and enrichment of novel symbionts in the deep terrestrial subsurface.</title>
        <authorList>
            <person name="Probst A.J."/>
            <person name="Ladd B."/>
            <person name="Jarett J.K."/>
            <person name="Geller-Mcgrath D.E."/>
            <person name="Sieber C.M."/>
            <person name="Emerson J.B."/>
            <person name="Anantharaman K."/>
            <person name="Thomas B.C."/>
            <person name="Malmstrom R."/>
            <person name="Stieglmeier M."/>
            <person name="Klingl A."/>
            <person name="Woyke T."/>
            <person name="Ryan C.M."/>
            <person name="Banfield J.F."/>
        </authorList>
    </citation>
    <scope>NUCLEOTIDE SEQUENCE [LARGE SCALE GENOMIC DNA]</scope>
    <source>
        <strain evidence="2">CG11_big_fil_rev_8_21_14_0_20_43_10</strain>
    </source>
</reference>
<evidence type="ECO:0000259" key="1">
    <source>
        <dbReference type="Pfam" id="PF01272"/>
    </source>
</evidence>
<evidence type="ECO:0000313" key="2">
    <source>
        <dbReference type="EMBL" id="PIR26200.1"/>
    </source>
</evidence>
<dbReference type="Proteomes" id="UP000236846">
    <property type="component" value="Unassembled WGS sequence"/>
</dbReference>
<dbReference type="InterPro" id="IPR036953">
    <property type="entry name" value="GreA/GreB_C_sf"/>
</dbReference>
<feature type="domain" description="Transcription elongation factor GreA/GreB C-terminal" evidence="1">
    <location>
        <begin position="10"/>
        <end position="83"/>
    </location>
</feature>